<dbReference type="OrthoDB" id="10316068at2759"/>
<gene>
    <name evidence="2" type="ORF">TorRG33x02_056520</name>
</gene>
<keyword evidence="1" id="KW-0472">Membrane</keyword>
<evidence type="ECO:0000256" key="1">
    <source>
        <dbReference type="SAM" id="Phobius"/>
    </source>
</evidence>
<comment type="caution">
    <text evidence="2">The sequence shown here is derived from an EMBL/GenBank/DDBJ whole genome shotgun (WGS) entry which is preliminary data.</text>
</comment>
<evidence type="ECO:0000313" key="2">
    <source>
        <dbReference type="EMBL" id="PON98418.1"/>
    </source>
</evidence>
<feature type="transmembrane region" description="Helical" evidence="1">
    <location>
        <begin position="57"/>
        <end position="79"/>
    </location>
</feature>
<proteinExistence type="predicted"/>
<dbReference type="EMBL" id="JXTC01000024">
    <property type="protein sequence ID" value="PON98418.1"/>
    <property type="molecule type" value="Genomic_DNA"/>
</dbReference>
<keyword evidence="3" id="KW-1185">Reference proteome</keyword>
<protein>
    <submittedName>
        <fullName evidence="2">Uncharacterized protein</fullName>
    </submittedName>
</protein>
<name>A0A2P5FKU3_TREOI</name>
<accession>A0A2P5FKU3</accession>
<keyword evidence="1" id="KW-0812">Transmembrane</keyword>
<keyword evidence="1" id="KW-1133">Transmembrane helix</keyword>
<dbReference type="AlphaFoldDB" id="A0A2P5FKU3"/>
<evidence type="ECO:0000313" key="3">
    <source>
        <dbReference type="Proteomes" id="UP000237000"/>
    </source>
</evidence>
<dbReference type="InParanoid" id="A0A2P5FKU3"/>
<dbReference type="Proteomes" id="UP000237000">
    <property type="component" value="Unassembled WGS sequence"/>
</dbReference>
<reference evidence="3" key="1">
    <citation type="submission" date="2016-06" db="EMBL/GenBank/DDBJ databases">
        <title>Parallel loss of symbiosis genes in relatives of nitrogen-fixing non-legume Parasponia.</title>
        <authorList>
            <person name="Van Velzen R."/>
            <person name="Holmer R."/>
            <person name="Bu F."/>
            <person name="Rutten L."/>
            <person name="Van Zeijl A."/>
            <person name="Liu W."/>
            <person name="Santuari L."/>
            <person name="Cao Q."/>
            <person name="Sharma T."/>
            <person name="Shen D."/>
            <person name="Roswanjaya Y."/>
            <person name="Wardhani T."/>
            <person name="Kalhor M.S."/>
            <person name="Jansen J."/>
            <person name="Van den Hoogen J."/>
            <person name="Gungor B."/>
            <person name="Hartog M."/>
            <person name="Hontelez J."/>
            <person name="Verver J."/>
            <person name="Yang W.-C."/>
            <person name="Schijlen E."/>
            <person name="Repin R."/>
            <person name="Schilthuizen M."/>
            <person name="Schranz E."/>
            <person name="Heidstra R."/>
            <person name="Miyata K."/>
            <person name="Fedorova E."/>
            <person name="Kohlen W."/>
            <person name="Bisseling T."/>
            <person name="Smit S."/>
            <person name="Geurts R."/>
        </authorList>
    </citation>
    <scope>NUCLEOTIDE SEQUENCE [LARGE SCALE GENOMIC DNA]</scope>
    <source>
        <strain evidence="3">cv. RG33-2</strain>
    </source>
</reference>
<organism evidence="2 3">
    <name type="scientific">Trema orientale</name>
    <name type="common">Charcoal tree</name>
    <name type="synonym">Celtis orientalis</name>
    <dbReference type="NCBI Taxonomy" id="63057"/>
    <lineage>
        <taxon>Eukaryota</taxon>
        <taxon>Viridiplantae</taxon>
        <taxon>Streptophyta</taxon>
        <taxon>Embryophyta</taxon>
        <taxon>Tracheophyta</taxon>
        <taxon>Spermatophyta</taxon>
        <taxon>Magnoliopsida</taxon>
        <taxon>eudicotyledons</taxon>
        <taxon>Gunneridae</taxon>
        <taxon>Pentapetalae</taxon>
        <taxon>rosids</taxon>
        <taxon>fabids</taxon>
        <taxon>Rosales</taxon>
        <taxon>Cannabaceae</taxon>
        <taxon>Trema</taxon>
    </lineage>
</organism>
<sequence length="112" mass="12877">MTASSLGFRYCITSFRDITPVLINQDKTVLTPTEYHLPSLKCFPPLTRFGSNLQLRFWFLSFLLALDLQAFVLEVYLAVLGLKSLFFIIAETNKSSSSIWHLDFFFTILESL</sequence>